<sequence length="71" mass="7782">MGTSRSLVMGTYSTYLRQLGNFPGLLISSRLPPPPTTLEYNAECPHLEPSNPSSVNQLTHQRLLTCGGHRS</sequence>
<dbReference type="EMBL" id="MPDP01000192">
    <property type="protein sequence ID" value="KAK1471833.1"/>
    <property type="molecule type" value="Genomic_DNA"/>
</dbReference>
<dbReference type="Proteomes" id="UP001239213">
    <property type="component" value="Unassembled WGS sequence"/>
</dbReference>
<gene>
    <name evidence="1" type="ORF">CCUS01_17332</name>
</gene>
<proteinExistence type="predicted"/>
<reference evidence="1" key="1">
    <citation type="submission" date="2016-11" db="EMBL/GenBank/DDBJ databases">
        <title>The genome sequence of Colletotrichum cuscutae.</title>
        <authorList>
            <person name="Baroncelli R."/>
        </authorList>
    </citation>
    <scope>NUCLEOTIDE SEQUENCE</scope>
    <source>
        <strain evidence="1">IMI 304802</strain>
    </source>
</reference>
<accession>A0AAI9V5T7</accession>
<keyword evidence="2" id="KW-1185">Reference proteome</keyword>
<evidence type="ECO:0000313" key="2">
    <source>
        <dbReference type="Proteomes" id="UP001239213"/>
    </source>
</evidence>
<name>A0AAI9V5T7_9PEZI</name>
<comment type="caution">
    <text evidence="1">The sequence shown here is derived from an EMBL/GenBank/DDBJ whole genome shotgun (WGS) entry which is preliminary data.</text>
</comment>
<protein>
    <submittedName>
        <fullName evidence="1">Uncharacterized protein</fullName>
    </submittedName>
</protein>
<evidence type="ECO:0000313" key="1">
    <source>
        <dbReference type="EMBL" id="KAK1471833.1"/>
    </source>
</evidence>
<organism evidence="1 2">
    <name type="scientific">Colletotrichum cuscutae</name>
    <dbReference type="NCBI Taxonomy" id="1209917"/>
    <lineage>
        <taxon>Eukaryota</taxon>
        <taxon>Fungi</taxon>
        <taxon>Dikarya</taxon>
        <taxon>Ascomycota</taxon>
        <taxon>Pezizomycotina</taxon>
        <taxon>Sordariomycetes</taxon>
        <taxon>Hypocreomycetidae</taxon>
        <taxon>Glomerellales</taxon>
        <taxon>Glomerellaceae</taxon>
        <taxon>Colletotrichum</taxon>
        <taxon>Colletotrichum acutatum species complex</taxon>
    </lineage>
</organism>
<dbReference type="AlphaFoldDB" id="A0AAI9V5T7"/>